<proteinExistence type="inferred from homology"/>
<dbReference type="InterPro" id="IPR036291">
    <property type="entry name" value="NAD(P)-bd_dom_sf"/>
</dbReference>
<reference evidence="5" key="1">
    <citation type="submission" date="2017-01" db="EMBL/GenBank/DDBJ databases">
        <authorList>
            <person name="Varghese N."/>
            <person name="Submissions S."/>
        </authorList>
    </citation>
    <scope>NUCLEOTIDE SEQUENCE [LARGE SCALE GENOMIC DNA]</scope>
    <source>
        <strain evidence="5">DSM 21054</strain>
    </source>
</reference>
<dbReference type="InterPro" id="IPR002347">
    <property type="entry name" value="SDR_fam"/>
</dbReference>
<dbReference type="Gene3D" id="3.40.50.720">
    <property type="entry name" value="NAD(P)-binding Rossmann-like Domain"/>
    <property type="match status" value="1"/>
</dbReference>
<keyword evidence="2" id="KW-0560">Oxidoreductase</keyword>
<sequence length="248" mass="25452">MSSLTSKVALVTGGSRGIGAAIVQKLAAEGASIAFTYVNSAEKANAIVKELEKAGTKALAIQADSSLQKDVAAAVAQTAQHFGRLDILVNNAAVFVIGPIEDADKNTAQYDRQIDINIRSIATAIREAAKYISDNGRIITISSAVANYVGTAHLTDYAATKAAASSYSRGYAHDLGKRGITVNAVQPGPVDTDMNPDSGAFADAMRSKTALGRYGKAEEIAALVGFLAGPDAAYITGASITIDGGLSA</sequence>
<dbReference type="PANTHER" id="PTHR43639">
    <property type="entry name" value="OXIDOREDUCTASE, SHORT-CHAIN DEHYDROGENASE/REDUCTASE FAMILY (AFU_ORTHOLOGUE AFUA_5G02870)"/>
    <property type="match status" value="1"/>
</dbReference>
<dbReference type="STRING" id="477680.SAMN05421788_113137"/>
<dbReference type="GO" id="GO:0016491">
    <property type="term" value="F:oxidoreductase activity"/>
    <property type="evidence" value="ECO:0007669"/>
    <property type="project" value="UniProtKB-KW"/>
</dbReference>
<accession>A0A1N7RFB4</accession>
<dbReference type="SMART" id="SM00822">
    <property type="entry name" value="PKS_KR"/>
    <property type="match status" value="1"/>
</dbReference>
<evidence type="ECO:0000259" key="3">
    <source>
        <dbReference type="SMART" id="SM00822"/>
    </source>
</evidence>
<dbReference type="Pfam" id="PF13561">
    <property type="entry name" value="adh_short_C2"/>
    <property type="match status" value="1"/>
</dbReference>
<evidence type="ECO:0000256" key="1">
    <source>
        <dbReference type="ARBA" id="ARBA00006484"/>
    </source>
</evidence>
<dbReference type="AlphaFoldDB" id="A0A1N7RFB4"/>
<organism evidence="4 5">
    <name type="scientific">Filimonas lacunae</name>
    <dbReference type="NCBI Taxonomy" id="477680"/>
    <lineage>
        <taxon>Bacteria</taxon>
        <taxon>Pseudomonadati</taxon>
        <taxon>Bacteroidota</taxon>
        <taxon>Chitinophagia</taxon>
        <taxon>Chitinophagales</taxon>
        <taxon>Chitinophagaceae</taxon>
        <taxon>Filimonas</taxon>
    </lineage>
</organism>
<evidence type="ECO:0000256" key="2">
    <source>
        <dbReference type="ARBA" id="ARBA00023002"/>
    </source>
</evidence>
<dbReference type="EMBL" id="FTOR01000013">
    <property type="protein sequence ID" value="SIT33813.1"/>
    <property type="molecule type" value="Genomic_DNA"/>
</dbReference>
<dbReference type="PRINTS" id="PR00081">
    <property type="entry name" value="GDHRDH"/>
</dbReference>
<dbReference type="RefSeq" id="WP_076382414.1">
    <property type="nucleotide sequence ID" value="NZ_AP017422.1"/>
</dbReference>
<evidence type="ECO:0000313" key="5">
    <source>
        <dbReference type="Proteomes" id="UP000186917"/>
    </source>
</evidence>
<gene>
    <name evidence="4" type="ORF">SAMN05421788_113137</name>
</gene>
<name>A0A1N7RFB4_9BACT</name>
<dbReference type="InterPro" id="IPR020904">
    <property type="entry name" value="Sc_DH/Rdtase_CS"/>
</dbReference>
<dbReference type="Proteomes" id="UP000186917">
    <property type="component" value="Unassembled WGS sequence"/>
</dbReference>
<dbReference type="FunFam" id="3.40.50.720:FF:000084">
    <property type="entry name" value="Short-chain dehydrogenase reductase"/>
    <property type="match status" value="1"/>
</dbReference>
<dbReference type="PRINTS" id="PR00080">
    <property type="entry name" value="SDRFAMILY"/>
</dbReference>
<dbReference type="SUPFAM" id="SSF51735">
    <property type="entry name" value="NAD(P)-binding Rossmann-fold domains"/>
    <property type="match status" value="1"/>
</dbReference>
<dbReference type="PANTHER" id="PTHR43639:SF1">
    <property type="entry name" value="SHORT-CHAIN DEHYDROGENASE_REDUCTASE FAMILY PROTEIN"/>
    <property type="match status" value="1"/>
</dbReference>
<feature type="domain" description="Ketoreductase" evidence="3">
    <location>
        <begin position="7"/>
        <end position="193"/>
    </location>
</feature>
<evidence type="ECO:0000313" key="4">
    <source>
        <dbReference type="EMBL" id="SIT33813.1"/>
    </source>
</evidence>
<dbReference type="InterPro" id="IPR057326">
    <property type="entry name" value="KR_dom"/>
</dbReference>
<dbReference type="PROSITE" id="PS00061">
    <property type="entry name" value="ADH_SHORT"/>
    <property type="match status" value="1"/>
</dbReference>
<comment type="similarity">
    <text evidence="1">Belongs to the short-chain dehydrogenases/reductases (SDR) family.</text>
</comment>
<dbReference type="OrthoDB" id="9803333at2"/>
<keyword evidence="5" id="KW-1185">Reference proteome</keyword>
<protein>
    <submittedName>
        <fullName evidence="4">3-oxoacyl-[acyl-carrier protein] reductase</fullName>
    </submittedName>
</protein>